<sequence length="133" mass="14257">MEGGFLSPKGSRERRCAKEKSGGSVDTPNGNKRNLTNCSTLDSSTAFHILFGGNTRSISYAKLLNEEPSRKTVILRPLLASVGNGANVAIFVESVHEFHTMTPQDPSWNMDTGASSHLADNIGLPDPKDSSPL</sequence>
<proteinExistence type="predicted"/>
<name>A0A6L2N7I3_TANCI</name>
<feature type="compositionally biased region" description="Polar residues" evidence="1">
    <location>
        <begin position="103"/>
        <end position="115"/>
    </location>
</feature>
<feature type="compositionally biased region" description="Basic and acidic residues" evidence="1">
    <location>
        <begin position="10"/>
        <end position="21"/>
    </location>
</feature>
<feature type="compositionally biased region" description="Polar residues" evidence="1">
    <location>
        <begin position="24"/>
        <end position="36"/>
    </location>
</feature>
<gene>
    <name evidence="2" type="ORF">Tci_054159</name>
</gene>
<protein>
    <submittedName>
        <fullName evidence="2">Uncharacterized protein</fullName>
    </submittedName>
</protein>
<evidence type="ECO:0000256" key="1">
    <source>
        <dbReference type="SAM" id="MobiDB-lite"/>
    </source>
</evidence>
<feature type="region of interest" description="Disordered" evidence="1">
    <location>
        <begin position="1"/>
        <end position="36"/>
    </location>
</feature>
<dbReference type="EMBL" id="BKCJ010008431">
    <property type="protein sequence ID" value="GEU82181.1"/>
    <property type="molecule type" value="Genomic_DNA"/>
</dbReference>
<feature type="region of interest" description="Disordered" evidence="1">
    <location>
        <begin position="103"/>
        <end position="133"/>
    </location>
</feature>
<organism evidence="2">
    <name type="scientific">Tanacetum cinerariifolium</name>
    <name type="common">Dalmatian daisy</name>
    <name type="synonym">Chrysanthemum cinerariifolium</name>
    <dbReference type="NCBI Taxonomy" id="118510"/>
    <lineage>
        <taxon>Eukaryota</taxon>
        <taxon>Viridiplantae</taxon>
        <taxon>Streptophyta</taxon>
        <taxon>Embryophyta</taxon>
        <taxon>Tracheophyta</taxon>
        <taxon>Spermatophyta</taxon>
        <taxon>Magnoliopsida</taxon>
        <taxon>eudicotyledons</taxon>
        <taxon>Gunneridae</taxon>
        <taxon>Pentapetalae</taxon>
        <taxon>asterids</taxon>
        <taxon>campanulids</taxon>
        <taxon>Asterales</taxon>
        <taxon>Asteraceae</taxon>
        <taxon>Asteroideae</taxon>
        <taxon>Anthemideae</taxon>
        <taxon>Anthemidinae</taxon>
        <taxon>Tanacetum</taxon>
    </lineage>
</organism>
<dbReference type="AlphaFoldDB" id="A0A6L2N7I3"/>
<reference evidence="2" key="1">
    <citation type="journal article" date="2019" name="Sci. Rep.">
        <title>Draft genome of Tanacetum cinerariifolium, the natural source of mosquito coil.</title>
        <authorList>
            <person name="Yamashiro T."/>
            <person name="Shiraishi A."/>
            <person name="Satake H."/>
            <person name="Nakayama K."/>
        </authorList>
    </citation>
    <scope>NUCLEOTIDE SEQUENCE</scope>
</reference>
<comment type="caution">
    <text evidence="2">The sequence shown here is derived from an EMBL/GenBank/DDBJ whole genome shotgun (WGS) entry which is preliminary data.</text>
</comment>
<evidence type="ECO:0000313" key="2">
    <source>
        <dbReference type="EMBL" id="GEU82181.1"/>
    </source>
</evidence>
<accession>A0A6L2N7I3</accession>